<evidence type="ECO:0000259" key="10">
    <source>
        <dbReference type="SMART" id="SM01083"/>
    </source>
</evidence>
<evidence type="ECO:0000256" key="8">
    <source>
        <dbReference type="SAM" id="Coils"/>
    </source>
</evidence>
<evidence type="ECO:0000256" key="1">
    <source>
        <dbReference type="ARBA" id="ARBA00004123"/>
    </source>
</evidence>
<evidence type="ECO:0000256" key="4">
    <source>
        <dbReference type="ARBA" id="ARBA00022728"/>
    </source>
</evidence>
<keyword evidence="12" id="KW-1185">Reference proteome</keyword>
<comment type="caution">
    <text evidence="11">The sequence shown here is derived from an EMBL/GenBank/DDBJ whole genome shotgun (WGS) entry which is preliminary data.</text>
</comment>
<dbReference type="InterPro" id="IPR022209">
    <property type="entry name" value="CWC25"/>
</dbReference>
<feature type="domain" description="CBF1-interacting co-repressor CIR N-terminal" evidence="10">
    <location>
        <begin position="10"/>
        <end position="46"/>
    </location>
</feature>
<evidence type="ECO:0000313" key="12">
    <source>
        <dbReference type="Proteomes" id="UP000796880"/>
    </source>
</evidence>
<evidence type="ECO:0000256" key="7">
    <source>
        <dbReference type="ARBA" id="ARBA00023242"/>
    </source>
</evidence>
<evidence type="ECO:0000256" key="6">
    <source>
        <dbReference type="ARBA" id="ARBA00023187"/>
    </source>
</evidence>
<dbReference type="OrthoDB" id="21123at2759"/>
<gene>
    <name evidence="11" type="ORF">FNV43_RR08027</name>
</gene>
<evidence type="ECO:0000256" key="2">
    <source>
        <dbReference type="ARBA" id="ARBA00006695"/>
    </source>
</evidence>
<feature type="region of interest" description="Disordered" evidence="9">
    <location>
        <begin position="163"/>
        <end position="295"/>
    </location>
</feature>
<comment type="similarity">
    <text evidence="2">Belongs to the CWC25 family.</text>
</comment>
<proteinExistence type="inferred from homology"/>
<dbReference type="GO" id="GO:0005684">
    <property type="term" value="C:U2-type spliceosomal complex"/>
    <property type="evidence" value="ECO:0007669"/>
    <property type="project" value="TreeGrafter"/>
</dbReference>
<keyword evidence="6" id="KW-0508">mRNA splicing</keyword>
<keyword evidence="5 8" id="KW-0175">Coiled coil</keyword>
<dbReference type="GO" id="GO:0000398">
    <property type="term" value="P:mRNA splicing, via spliceosome"/>
    <property type="evidence" value="ECO:0007669"/>
    <property type="project" value="TreeGrafter"/>
</dbReference>
<dbReference type="Proteomes" id="UP000796880">
    <property type="component" value="Unassembled WGS sequence"/>
</dbReference>
<evidence type="ECO:0000256" key="5">
    <source>
        <dbReference type="ARBA" id="ARBA00023054"/>
    </source>
</evidence>
<reference evidence="11" key="1">
    <citation type="submission" date="2020-03" db="EMBL/GenBank/DDBJ databases">
        <title>A high-quality chromosome-level genome assembly of a woody plant with both climbing and erect habits, Rhamnella rubrinervis.</title>
        <authorList>
            <person name="Lu Z."/>
            <person name="Yang Y."/>
            <person name="Zhu X."/>
            <person name="Sun Y."/>
        </authorList>
    </citation>
    <scope>NUCLEOTIDE SEQUENCE</scope>
    <source>
        <strain evidence="11">BYM</strain>
        <tissue evidence="11">Leaf</tissue>
    </source>
</reference>
<comment type="subcellular location">
    <subcellularLocation>
        <location evidence="1">Nucleus</location>
    </subcellularLocation>
</comment>
<feature type="compositionally biased region" description="Basic and acidic residues" evidence="9">
    <location>
        <begin position="379"/>
        <end position="388"/>
    </location>
</feature>
<organism evidence="11 12">
    <name type="scientific">Rhamnella rubrinervis</name>
    <dbReference type="NCBI Taxonomy" id="2594499"/>
    <lineage>
        <taxon>Eukaryota</taxon>
        <taxon>Viridiplantae</taxon>
        <taxon>Streptophyta</taxon>
        <taxon>Embryophyta</taxon>
        <taxon>Tracheophyta</taxon>
        <taxon>Spermatophyta</taxon>
        <taxon>Magnoliopsida</taxon>
        <taxon>eudicotyledons</taxon>
        <taxon>Gunneridae</taxon>
        <taxon>Pentapetalae</taxon>
        <taxon>rosids</taxon>
        <taxon>fabids</taxon>
        <taxon>Rosales</taxon>
        <taxon>Rhamnaceae</taxon>
        <taxon>rhamnoid group</taxon>
        <taxon>Rhamneae</taxon>
        <taxon>Rhamnella</taxon>
    </lineage>
</organism>
<dbReference type="SMART" id="SM01083">
    <property type="entry name" value="Cir_N"/>
    <property type="match status" value="1"/>
</dbReference>
<dbReference type="AlphaFoldDB" id="A0A8K0HGC8"/>
<feature type="compositionally biased region" description="Low complexity" evidence="9">
    <location>
        <begin position="99"/>
        <end position="113"/>
    </location>
</feature>
<dbReference type="PANTHER" id="PTHR16196:SF0">
    <property type="entry name" value="PRE-MRNA-SPLICING FACTOR CWC25 HOMOLOG"/>
    <property type="match status" value="1"/>
</dbReference>
<dbReference type="EMBL" id="VOIH02000003">
    <property type="protein sequence ID" value="KAF3451931.1"/>
    <property type="molecule type" value="Genomic_DNA"/>
</dbReference>
<feature type="region of interest" description="Disordered" evidence="9">
    <location>
        <begin position="90"/>
        <end position="124"/>
    </location>
</feature>
<evidence type="ECO:0000313" key="11">
    <source>
        <dbReference type="EMBL" id="KAF3451931.1"/>
    </source>
</evidence>
<evidence type="ECO:0000256" key="3">
    <source>
        <dbReference type="ARBA" id="ARBA00022664"/>
    </source>
</evidence>
<dbReference type="InterPro" id="IPR019339">
    <property type="entry name" value="CIR_N_dom"/>
</dbReference>
<feature type="region of interest" description="Disordered" evidence="9">
    <location>
        <begin position="324"/>
        <end position="388"/>
    </location>
</feature>
<accession>A0A8K0HGC8</accession>
<protein>
    <recommendedName>
        <fullName evidence="10">CBF1-interacting co-repressor CIR N-terminal domain-containing protein</fullName>
    </recommendedName>
</protein>
<feature type="compositionally biased region" description="Basic residues" evidence="9">
    <location>
        <begin position="170"/>
        <end position="193"/>
    </location>
</feature>
<dbReference type="PANTHER" id="PTHR16196">
    <property type="entry name" value="CELL CYCLE CONTROL PROTEIN CWF25"/>
    <property type="match status" value="1"/>
</dbReference>
<keyword evidence="3" id="KW-0507">mRNA processing</keyword>
<evidence type="ECO:0000256" key="9">
    <source>
        <dbReference type="SAM" id="MobiDB-lite"/>
    </source>
</evidence>
<name>A0A8K0HGC8_9ROSA</name>
<dbReference type="Pfam" id="PF12542">
    <property type="entry name" value="CWC25"/>
    <property type="match status" value="1"/>
</dbReference>
<dbReference type="InterPro" id="IPR051376">
    <property type="entry name" value="CWC25_splicing_factor"/>
</dbReference>
<keyword evidence="7" id="KW-0539">Nucleus</keyword>
<keyword evidence="4" id="KW-0747">Spliceosome</keyword>
<sequence length="388" mass="44607">MALKFLNKKGWHTGSLRNIENVWKAEQKHEAEQKKLEELRKQILEERERSEFRLLQEQAGLVPKQERLDFLYESGLAVGKAGASEGFKALEAPKKDDAPSASAASASKQASSSVPGALFEETTSSNDAWRKLHSDPLLMIRQREQEALARIKNNPIQMAMIRKSVEEKKHKGKSHDKKEHRKKHHHSSSKHEKHSSSISADVERRKTDHRKGSKYDKYSDSEDELHKKMNRSERNSYRTSRYREQSPGGHSDQENVKIGNQGAVKRDHDKLEQQNYSVESQRESHHKRRYVAPKLTEEERAARLREMQADAELHEEQRWKRLKKAEEDDAREATRAGSSGGKNFLDAAKKSVYGAEKGGSSTIEESVRRRAYYSQGRSEAGERNAFRR</sequence>
<dbReference type="Pfam" id="PF10197">
    <property type="entry name" value="Cir_N"/>
    <property type="match status" value="1"/>
</dbReference>
<feature type="compositionally biased region" description="Basic and acidic residues" evidence="9">
    <location>
        <begin position="213"/>
        <end position="244"/>
    </location>
</feature>
<feature type="coiled-coil region" evidence="8">
    <location>
        <begin position="22"/>
        <end position="49"/>
    </location>
</feature>